<dbReference type="RefSeq" id="WP_232011664.1">
    <property type="nucleotide sequence ID" value="NZ_LS483250.1"/>
</dbReference>
<evidence type="ECO:0000313" key="1">
    <source>
        <dbReference type="EMBL" id="SQD80257.1"/>
    </source>
</evidence>
<dbReference type="Proteomes" id="UP000250163">
    <property type="component" value="Chromosome MORIYA"/>
</dbReference>
<dbReference type="PANTHER" id="PTHR32089">
    <property type="entry name" value="METHYL-ACCEPTING CHEMOTAXIS PROTEIN MCPB"/>
    <property type="match status" value="1"/>
</dbReference>
<dbReference type="AlphaFoldDB" id="A0A330LTH7"/>
<sequence>MNNLKMQNKLLLIAIVPMVIALLVALAIITHLQANAVTSMISAVVAINDMTTHIATAATEQSSVTEEINRNMIKIRNVVTQLLASSHETTQVSTDLSAAGEELETLLSQFKLS</sequence>
<dbReference type="EMBL" id="LS483250">
    <property type="protein sequence ID" value="SQD80257.1"/>
    <property type="molecule type" value="Genomic_DNA"/>
</dbReference>
<dbReference type="Gene3D" id="1.10.287.950">
    <property type="entry name" value="Methyl-accepting chemotaxis protein"/>
    <property type="match status" value="1"/>
</dbReference>
<dbReference type="KEGG" id="mya:MORIYA_3805"/>
<gene>
    <name evidence="1" type="ORF">MORIYA_3805</name>
</gene>
<organism evidence="1 2">
    <name type="scientific">Moritella yayanosii</name>
    <dbReference type="NCBI Taxonomy" id="69539"/>
    <lineage>
        <taxon>Bacteria</taxon>
        <taxon>Pseudomonadati</taxon>
        <taxon>Pseudomonadota</taxon>
        <taxon>Gammaproteobacteria</taxon>
        <taxon>Alteromonadales</taxon>
        <taxon>Moritellaceae</taxon>
        <taxon>Moritella</taxon>
    </lineage>
</organism>
<protein>
    <recommendedName>
        <fullName evidence="3">Methyl-accepting chemotaxis protein</fullName>
    </recommendedName>
</protein>
<evidence type="ECO:0008006" key="3">
    <source>
        <dbReference type="Google" id="ProtNLM"/>
    </source>
</evidence>
<evidence type="ECO:0000313" key="2">
    <source>
        <dbReference type="Proteomes" id="UP000250163"/>
    </source>
</evidence>
<proteinExistence type="predicted"/>
<dbReference type="SUPFAM" id="SSF58104">
    <property type="entry name" value="Methyl-accepting chemotaxis protein (MCP) signaling domain"/>
    <property type="match status" value="1"/>
</dbReference>
<dbReference type="PANTHER" id="PTHR32089:SF55">
    <property type="entry name" value="METHYL ACCEPTING SENSORY TRANSDUCER WITH CACHE_2 SMALL MOLECULE BINDING DOMAIN"/>
    <property type="match status" value="1"/>
</dbReference>
<name>A0A330LTH7_9GAMM</name>
<accession>A0A330LTH7</accession>
<reference evidence="2" key="1">
    <citation type="submission" date="2018-05" db="EMBL/GenBank/DDBJ databases">
        <authorList>
            <person name="Cea G.-C."/>
            <person name="William W."/>
        </authorList>
    </citation>
    <scope>NUCLEOTIDE SEQUENCE [LARGE SCALE GENOMIC DNA]</scope>
    <source>
        <strain evidence="2">DB21MT 5</strain>
    </source>
</reference>
<keyword evidence="2" id="KW-1185">Reference proteome</keyword>